<dbReference type="GO" id="GO:0030036">
    <property type="term" value="P:actin cytoskeleton organization"/>
    <property type="evidence" value="ECO:0007669"/>
    <property type="project" value="InterPro"/>
</dbReference>
<dbReference type="GO" id="GO:0051015">
    <property type="term" value="F:actin filament binding"/>
    <property type="evidence" value="ECO:0007669"/>
    <property type="project" value="InterPro"/>
</dbReference>
<dbReference type="AlphaFoldDB" id="A0AAN8ZUA1"/>
<comment type="caution">
    <text evidence="5">The sequence shown here is derived from an EMBL/GenBank/DDBJ whole genome shotgun (WGS) entry which is preliminary data.</text>
</comment>
<dbReference type="InterPro" id="IPR001298">
    <property type="entry name" value="Filamin/ABP280_rpt"/>
</dbReference>
<evidence type="ECO:0000256" key="3">
    <source>
        <dbReference type="PROSITE-ProRule" id="PRU00087"/>
    </source>
</evidence>
<dbReference type="PROSITE" id="PS50194">
    <property type="entry name" value="FILAMIN_REPEAT"/>
    <property type="match status" value="1"/>
</dbReference>
<feature type="compositionally biased region" description="Polar residues" evidence="4">
    <location>
        <begin position="366"/>
        <end position="388"/>
    </location>
</feature>
<accession>A0AAN8ZUA1</accession>
<feature type="repeat" description="Filamin" evidence="3">
    <location>
        <begin position="434"/>
        <end position="531"/>
    </location>
</feature>
<proteinExistence type="inferred from homology"/>
<feature type="region of interest" description="Disordered" evidence="4">
    <location>
        <begin position="346"/>
        <end position="390"/>
    </location>
</feature>
<comment type="similarity">
    <text evidence="1">Belongs to the filamin family.</text>
</comment>
<dbReference type="InterPro" id="IPR044801">
    <property type="entry name" value="Filamin"/>
</dbReference>
<dbReference type="SMART" id="SM00557">
    <property type="entry name" value="IG_FLMN"/>
    <property type="match status" value="1"/>
</dbReference>
<protein>
    <submittedName>
        <fullName evidence="5">Uncharacterized protein</fullName>
    </submittedName>
</protein>
<dbReference type="EMBL" id="JAXCGZ010021687">
    <property type="protein sequence ID" value="KAK7045911.1"/>
    <property type="molecule type" value="Genomic_DNA"/>
</dbReference>
<dbReference type="InterPro" id="IPR017868">
    <property type="entry name" value="Filamin/ABP280_repeat-like"/>
</dbReference>
<sequence length="533" mass="59510">MCSTLENHTFVVPHKNDEYLLQESSEHIHDKLKVLESIKSKMIDHGCQTDEEYEASTYRRGYSGTECDNNILEKENIVYKSRSKDSSPSCDQEIQVSIYDIINPLKRCANHKSRHYDLTDMPKLKRRIYMQRKRSSATLTRSRSLPSCDISQIASDSQLSLESYSNFSKNHETVKTSLVNRFKYREFGITNTSSLVASLMDLARDLPSAYPEGQLEPQGIDDFEDIDHEVFQHFSEGEVIKTLSGCYRGEFPHIPVSGHMGSASVHRTGHRGDLISLRDLRCASLPGFLECLPVSDNNEEVFQESPLLVVQNSFQPMDPLTAHMMDSGVSLEENIYSHFSSSESVSISANSDEQKVHIGSDEDTEVSTSSVLTPSFTTGNSSEDSSCAQDKKIQDAWASIQDVHPVKEVAEKLSNTDTVDEKETTNLTMDHEADKQDEVCMCKAYGTGLHRGKVGRINTFILDTGGAEHGEVTVKVEGPSKGSVLGTEVYPFEDLAGAYEVQFRVSLPGYYTVVIMWSGQHLLGSPFTCYVNP</sequence>
<evidence type="ECO:0000313" key="6">
    <source>
        <dbReference type="Proteomes" id="UP001381693"/>
    </source>
</evidence>
<dbReference type="InterPro" id="IPR013783">
    <property type="entry name" value="Ig-like_fold"/>
</dbReference>
<name>A0AAN8ZUA1_HALRR</name>
<dbReference type="SUPFAM" id="SSF81296">
    <property type="entry name" value="E set domains"/>
    <property type="match status" value="1"/>
</dbReference>
<keyword evidence="6" id="KW-1185">Reference proteome</keyword>
<dbReference type="Gene3D" id="2.60.40.10">
    <property type="entry name" value="Immunoglobulins"/>
    <property type="match status" value="1"/>
</dbReference>
<dbReference type="Proteomes" id="UP001381693">
    <property type="component" value="Unassembled WGS sequence"/>
</dbReference>
<evidence type="ECO:0000313" key="5">
    <source>
        <dbReference type="EMBL" id="KAK7045911.1"/>
    </source>
</evidence>
<reference evidence="5 6" key="1">
    <citation type="submission" date="2023-11" db="EMBL/GenBank/DDBJ databases">
        <title>Halocaridina rubra genome assembly.</title>
        <authorList>
            <person name="Smith C."/>
        </authorList>
    </citation>
    <scope>NUCLEOTIDE SEQUENCE [LARGE SCALE GENOMIC DNA]</scope>
    <source>
        <strain evidence="5">EP-1</strain>
        <tissue evidence="5">Whole</tissue>
    </source>
</reference>
<keyword evidence="2" id="KW-0677">Repeat</keyword>
<organism evidence="5 6">
    <name type="scientific">Halocaridina rubra</name>
    <name type="common">Hawaiian red shrimp</name>
    <dbReference type="NCBI Taxonomy" id="373956"/>
    <lineage>
        <taxon>Eukaryota</taxon>
        <taxon>Metazoa</taxon>
        <taxon>Ecdysozoa</taxon>
        <taxon>Arthropoda</taxon>
        <taxon>Crustacea</taxon>
        <taxon>Multicrustacea</taxon>
        <taxon>Malacostraca</taxon>
        <taxon>Eumalacostraca</taxon>
        <taxon>Eucarida</taxon>
        <taxon>Decapoda</taxon>
        <taxon>Pleocyemata</taxon>
        <taxon>Caridea</taxon>
        <taxon>Atyoidea</taxon>
        <taxon>Atyidae</taxon>
        <taxon>Halocaridina</taxon>
    </lineage>
</organism>
<gene>
    <name evidence="5" type="ORF">SK128_006001</name>
</gene>
<evidence type="ECO:0000256" key="4">
    <source>
        <dbReference type="SAM" id="MobiDB-lite"/>
    </source>
</evidence>
<evidence type="ECO:0000256" key="1">
    <source>
        <dbReference type="ARBA" id="ARBA00009238"/>
    </source>
</evidence>
<dbReference type="Pfam" id="PF00630">
    <property type="entry name" value="Filamin"/>
    <property type="match status" value="1"/>
</dbReference>
<dbReference type="InterPro" id="IPR014756">
    <property type="entry name" value="Ig_E-set"/>
</dbReference>
<evidence type="ECO:0000256" key="2">
    <source>
        <dbReference type="ARBA" id="ARBA00022737"/>
    </source>
</evidence>
<dbReference type="PANTHER" id="PTHR38537:SF8">
    <property type="entry name" value="FILAMIN-A"/>
    <property type="match status" value="1"/>
</dbReference>
<dbReference type="PANTHER" id="PTHR38537">
    <property type="entry name" value="JITTERBUG, ISOFORM N"/>
    <property type="match status" value="1"/>
</dbReference>